<feature type="compositionally biased region" description="Low complexity" evidence="1">
    <location>
        <begin position="65"/>
        <end position="78"/>
    </location>
</feature>
<dbReference type="CDD" id="cd00067">
    <property type="entry name" value="GAL4"/>
    <property type="match status" value="1"/>
</dbReference>
<keyword evidence="4" id="KW-1185">Reference proteome</keyword>
<dbReference type="InParanoid" id="A0A1Y2GNU5"/>
<feature type="region of interest" description="Disordered" evidence="1">
    <location>
        <begin position="354"/>
        <end position="401"/>
    </location>
</feature>
<dbReference type="Gene3D" id="4.10.240.10">
    <property type="entry name" value="Zn(2)-C6 fungal-type DNA-binding domain"/>
    <property type="match status" value="1"/>
</dbReference>
<evidence type="ECO:0000259" key="2">
    <source>
        <dbReference type="PROSITE" id="PS50048"/>
    </source>
</evidence>
<name>A0A1Y2GNU5_9FUNG</name>
<accession>A0A1Y2GNU5</accession>
<organism evidence="3 4">
    <name type="scientific">Lobosporangium transversale</name>
    <dbReference type="NCBI Taxonomy" id="64571"/>
    <lineage>
        <taxon>Eukaryota</taxon>
        <taxon>Fungi</taxon>
        <taxon>Fungi incertae sedis</taxon>
        <taxon>Mucoromycota</taxon>
        <taxon>Mortierellomycotina</taxon>
        <taxon>Mortierellomycetes</taxon>
        <taxon>Mortierellales</taxon>
        <taxon>Mortierellaceae</taxon>
        <taxon>Lobosporangium</taxon>
    </lineage>
</organism>
<dbReference type="GeneID" id="33569627"/>
<dbReference type="SUPFAM" id="SSF57701">
    <property type="entry name" value="Zn2/Cys6 DNA-binding domain"/>
    <property type="match status" value="1"/>
</dbReference>
<feature type="region of interest" description="Disordered" evidence="1">
    <location>
        <begin position="531"/>
        <end position="606"/>
    </location>
</feature>
<feature type="region of interest" description="Disordered" evidence="1">
    <location>
        <begin position="255"/>
        <end position="276"/>
    </location>
</feature>
<dbReference type="OrthoDB" id="1555531at2759"/>
<dbReference type="EMBL" id="MCFF01000017">
    <property type="protein sequence ID" value="ORZ16831.1"/>
    <property type="molecule type" value="Genomic_DNA"/>
</dbReference>
<dbReference type="RefSeq" id="XP_021881766.1">
    <property type="nucleotide sequence ID" value="XM_022027784.1"/>
</dbReference>
<reference evidence="3 4" key="1">
    <citation type="submission" date="2016-07" db="EMBL/GenBank/DDBJ databases">
        <title>Pervasive Adenine N6-methylation of Active Genes in Fungi.</title>
        <authorList>
            <consortium name="DOE Joint Genome Institute"/>
            <person name="Mondo S.J."/>
            <person name="Dannebaum R.O."/>
            <person name="Kuo R.C."/>
            <person name="Labutti K."/>
            <person name="Haridas S."/>
            <person name="Kuo A."/>
            <person name="Salamov A."/>
            <person name="Ahrendt S.R."/>
            <person name="Lipzen A."/>
            <person name="Sullivan W."/>
            <person name="Andreopoulos W.B."/>
            <person name="Clum A."/>
            <person name="Lindquist E."/>
            <person name="Daum C."/>
            <person name="Ramamoorthy G.K."/>
            <person name="Gryganskyi A."/>
            <person name="Culley D."/>
            <person name="Magnuson J.K."/>
            <person name="James T.Y."/>
            <person name="O'Malley M.A."/>
            <person name="Stajich J.E."/>
            <person name="Spatafora J.W."/>
            <person name="Visel A."/>
            <person name="Grigoriev I.V."/>
        </authorList>
    </citation>
    <scope>NUCLEOTIDE SEQUENCE [LARGE SCALE GENOMIC DNA]</scope>
    <source>
        <strain evidence="3 4">NRRL 3116</strain>
    </source>
</reference>
<dbReference type="InterPro" id="IPR001138">
    <property type="entry name" value="Zn2Cys6_DnaBD"/>
</dbReference>
<dbReference type="Proteomes" id="UP000193648">
    <property type="component" value="Unassembled WGS sequence"/>
</dbReference>
<evidence type="ECO:0000313" key="3">
    <source>
        <dbReference type="EMBL" id="ORZ16831.1"/>
    </source>
</evidence>
<feature type="compositionally biased region" description="Low complexity" evidence="1">
    <location>
        <begin position="157"/>
        <end position="168"/>
    </location>
</feature>
<feature type="region of interest" description="Disordered" evidence="1">
    <location>
        <begin position="157"/>
        <end position="220"/>
    </location>
</feature>
<dbReference type="Pfam" id="PF00172">
    <property type="entry name" value="Zn_clus"/>
    <property type="match status" value="1"/>
</dbReference>
<dbReference type="GO" id="GO:0008270">
    <property type="term" value="F:zinc ion binding"/>
    <property type="evidence" value="ECO:0007669"/>
    <property type="project" value="InterPro"/>
</dbReference>
<sequence>MSSTSKSTAISTTSSSSHSLATPPYTDPHTHGTLSSLDDLRETMSAFDDLGFNLPEPFSPNSHDQQSQLPSSLFHPSSPSSSSCAADLISCDFPSQGDHKDENNLATMELFSEQGFDFNLAATELSGPSSTASAVDSLQTNGGSMFDDFTFHESSLESTSTSTSVSASDLKTGPSDINTQPSISEFVDINSTTSGSPSPTRSSTPSSSIPPSPSTPSTPSYEDAIVPVVACFNCKRSHIKCDHGRPCQNCLKHPSKASTCRDAVPKPRGRPKGGSKTAVSDAAMIAARLQHQGYQPLSGNSFLPLHGQPEQPYRPRAMSFPHISPAQQGGYPATTMLPQHEHQQRELLLQHQEQYQRSQFPQLSGPSLEYRSHHPHQAGHSLSPPHWSHSAPPTPGVPEMSGPSMGVVETGHPTSAGPQLMSSDGYNNALGLDAYEYEQLQKHRQQHQQHQEMEKQRNGVAQEVPIPHDVAMAHSLSDHYSNSRASIRHFHTEHHELLQMQRRQHQYQRPRPHPGHSLTLMIPSITNGRLVPAGTTVSNPATPASSFPVSPGFPQSPTAMLQPPPLSPAQSIQSPTQPYHSLHPHHHPHHHPHQQQQHHHHPHHHVLHPLQAQKPSYTHTPMSPMSPMSHGPVMPNDATANVGISLAQLKEQELKIQQDLEMHEKQSLQKQQELVLNQIVSHHL</sequence>
<evidence type="ECO:0000256" key="1">
    <source>
        <dbReference type="SAM" id="MobiDB-lite"/>
    </source>
</evidence>
<feature type="domain" description="Zn(2)-C6 fungal-type" evidence="2">
    <location>
        <begin position="230"/>
        <end position="262"/>
    </location>
</feature>
<dbReference type="AlphaFoldDB" id="A0A1Y2GNU5"/>
<proteinExistence type="predicted"/>
<feature type="compositionally biased region" description="Polar residues" evidence="1">
    <location>
        <begin position="535"/>
        <end position="559"/>
    </location>
</feature>
<dbReference type="SMART" id="SM00066">
    <property type="entry name" value="GAL4"/>
    <property type="match status" value="1"/>
</dbReference>
<evidence type="ECO:0000313" key="4">
    <source>
        <dbReference type="Proteomes" id="UP000193648"/>
    </source>
</evidence>
<feature type="compositionally biased region" description="Low complexity" evidence="1">
    <location>
        <begin position="191"/>
        <end position="207"/>
    </location>
</feature>
<dbReference type="InterPro" id="IPR036864">
    <property type="entry name" value="Zn2-C6_fun-type_DNA-bd_sf"/>
</dbReference>
<dbReference type="PROSITE" id="PS50048">
    <property type="entry name" value="ZN2_CY6_FUNGAL_2"/>
    <property type="match status" value="1"/>
</dbReference>
<feature type="compositionally biased region" description="Basic residues" evidence="1">
    <location>
        <begin position="582"/>
        <end position="606"/>
    </location>
</feature>
<feature type="compositionally biased region" description="Low complexity" evidence="1">
    <location>
        <begin position="1"/>
        <end position="19"/>
    </location>
</feature>
<protein>
    <recommendedName>
        <fullName evidence="2">Zn(2)-C6 fungal-type domain-containing protein</fullName>
    </recommendedName>
</protein>
<feature type="region of interest" description="Disordered" evidence="1">
    <location>
        <begin position="1"/>
        <end position="78"/>
    </location>
</feature>
<gene>
    <name evidence="3" type="ORF">BCR41DRAFT_386373</name>
</gene>
<dbReference type="GO" id="GO:0000981">
    <property type="term" value="F:DNA-binding transcription factor activity, RNA polymerase II-specific"/>
    <property type="evidence" value="ECO:0007669"/>
    <property type="project" value="InterPro"/>
</dbReference>
<comment type="caution">
    <text evidence="3">The sequence shown here is derived from an EMBL/GenBank/DDBJ whole genome shotgun (WGS) entry which is preliminary data.</text>
</comment>